<accession>A0A9N8E183</accession>
<protein>
    <submittedName>
        <fullName evidence="2">Uncharacterized protein</fullName>
    </submittedName>
</protein>
<organism evidence="2 3">
    <name type="scientific">Seminavis robusta</name>
    <dbReference type="NCBI Taxonomy" id="568900"/>
    <lineage>
        <taxon>Eukaryota</taxon>
        <taxon>Sar</taxon>
        <taxon>Stramenopiles</taxon>
        <taxon>Ochrophyta</taxon>
        <taxon>Bacillariophyta</taxon>
        <taxon>Bacillariophyceae</taxon>
        <taxon>Bacillariophycidae</taxon>
        <taxon>Naviculales</taxon>
        <taxon>Naviculaceae</taxon>
        <taxon>Seminavis</taxon>
    </lineage>
</organism>
<feature type="compositionally biased region" description="Low complexity" evidence="1">
    <location>
        <begin position="183"/>
        <end position="203"/>
    </location>
</feature>
<reference evidence="2" key="1">
    <citation type="submission" date="2020-06" db="EMBL/GenBank/DDBJ databases">
        <authorList>
            <consortium name="Plant Systems Biology data submission"/>
        </authorList>
    </citation>
    <scope>NUCLEOTIDE SEQUENCE</scope>
    <source>
        <strain evidence="2">D6</strain>
    </source>
</reference>
<sequence length="251" mass="28361">MAKRRSKRKATVLESLLEGVAASAIPKRVPLGFVCGYPLNGGELYGGSMFIKSAANDTLQGKAIQAVNEKWGEDFRQWGGHETIGIPVCKKKYSPFSFKIVRHETEDSDCSDDEEEQQQQKRRRPRFEVVVDRRFGCKLHSCCRKNVIEKYGVRKGWEPFGQWSMKKALELARKETERLNQRSEVSGSSSASSDCNTSSSEDWTSSDDERISNNNSLLSMCNNGTCTWKVKAKYDNIYAEVTGRSESDDEE</sequence>
<feature type="region of interest" description="Disordered" evidence="1">
    <location>
        <begin position="178"/>
        <end position="209"/>
    </location>
</feature>
<dbReference type="AlphaFoldDB" id="A0A9N8E183"/>
<proteinExistence type="predicted"/>
<keyword evidence="3" id="KW-1185">Reference proteome</keyword>
<dbReference type="EMBL" id="CAICTM010000545">
    <property type="protein sequence ID" value="CAB9512627.1"/>
    <property type="molecule type" value="Genomic_DNA"/>
</dbReference>
<comment type="caution">
    <text evidence="2">The sequence shown here is derived from an EMBL/GenBank/DDBJ whole genome shotgun (WGS) entry which is preliminary data.</text>
</comment>
<gene>
    <name evidence="2" type="ORF">SEMRO_546_G164070.1</name>
</gene>
<evidence type="ECO:0000256" key="1">
    <source>
        <dbReference type="SAM" id="MobiDB-lite"/>
    </source>
</evidence>
<evidence type="ECO:0000313" key="3">
    <source>
        <dbReference type="Proteomes" id="UP001153069"/>
    </source>
</evidence>
<evidence type="ECO:0000313" key="2">
    <source>
        <dbReference type="EMBL" id="CAB9512627.1"/>
    </source>
</evidence>
<dbReference type="Proteomes" id="UP001153069">
    <property type="component" value="Unassembled WGS sequence"/>
</dbReference>
<name>A0A9N8E183_9STRA</name>
<dbReference type="OrthoDB" id="42414at2759"/>